<dbReference type="AlphaFoldDB" id="A0A099BB26"/>
<gene>
    <name evidence="2" type="ORF">DCO61_08970</name>
    <name evidence="3" type="ORF">LS64_008130</name>
</gene>
<dbReference type="OrthoDB" id="5325658at2"/>
<evidence type="ECO:0008006" key="6">
    <source>
        <dbReference type="Google" id="ProtNLM"/>
    </source>
</evidence>
<feature type="signal peptide" evidence="1">
    <location>
        <begin position="1"/>
        <end position="24"/>
    </location>
</feature>
<organism evidence="3 4">
    <name type="scientific">Helicobacter saguini</name>
    <dbReference type="NCBI Taxonomy" id="1548018"/>
    <lineage>
        <taxon>Bacteria</taxon>
        <taxon>Pseudomonadati</taxon>
        <taxon>Campylobacterota</taxon>
        <taxon>Epsilonproteobacteria</taxon>
        <taxon>Campylobacterales</taxon>
        <taxon>Helicobacteraceae</taxon>
        <taxon>Helicobacter</taxon>
    </lineage>
</organism>
<dbReference type="STRING" id="1548018.LS64_00445"/>
<reference evidence="2 5" key="4">
    <citation type="submission" date="2019-12" db="EMBL/GenBank/DDBJ databases">
        <title>Multi-Generational Helicobacter saguini Isolates.</title>
        <authorList>
            <person name="Mannion A."/>
            <person name="Shen Z."/>
            <person name="Fox J.G."/>
        </authorList>
    </citation>
    <scope>NUCLEOTIDE SEQUENCE [LARGE SCALE GENOMIC DNA]</scope>
    <source>
        <strain evidence="2">16-048</strain>
        <strain evidence="5">16-048 (F4)</strain>
    </source>
</reference>
<accession>A0A099BB26</accession>
<protein>
    <recommendedName>
        <fullName evidence="6">Outer membrane protein beta-barrel domain-containing protein</fullName>
    </recommendedName>
</protein>
<dbReference type="Proteomes" id="UP000477070">
    <property type="component" value="Unassembled WGS sequence"/>
</dbReference>
<evidence type="ECO:0000313" key="4">
    <source>
        <dbReference type="Proteomes" id="UP000029714"/>
    </source>
</evidence>
<keyword evidence="1" id="KW-0732">Signal</keyword>
<evidence type="ECO:0000256" key="1">
    <source>
        <dbReference type="SAM" id="SignalP"/>
    </source>
</evidence>
<feature type="chain" id="PRO_5007385056" description="Outer membrane protein beta-barrel domain-containing protein" evidence="1">
    <location>
        <begin position="25"/>
        <end position="248"/>
    </location>
</feature>
<reference evidence="3 4" key="1">
    <citation type="journal article" date="2014" name="Genome Announc.">
        <title>Draft genome sequences of eight enterohepatic helicobacter species isolated from both laboratory and wild rodents.</title>
        <authorList>
            <person name="Sheh A."/>
            <person name="Shen Z."/>
            <person name="Fox J.G."/>
        </authorList>
    </citation>
    <scope>NUCLEOTIDE SEQUENCE [LARGE SCALE GENOMIC DNA]</scope>
    <source>
        <strain evidence="3 4">MIT 97-6194</strain>
    </source>
</reference>
<dbReference type="EMBL" id="JRMP02000012">
    <property type="protein sequence ID" value="TLD93751.1"/>
    <property type="molecule type" value="Genomic_DNA"/>
</dbReference>
<evidence type="ECO:0000313" key="2">
    <source>
        <dbReference type="EMBL" id="MWV70122.1"/>
    </source>
</evidence>
<dbReference type="Proteomes" id="UP000029714">
    <property type="component" value="Unassembled WGS sequence"/>
</dbReference>
<comment type="caution">
    <text evidence="3">The sequence shown here is derived from an EMBL/GenBank/DDBJ whole genome shotgun (WGS) entry which is preliminary data.</text>
</comment>
<proteinExistence type="predicted"/>
<dbReference type="RefSeq" id="WP_034569090.1">
    <property type="nucleotide sequence ID" value="NZ_JRMP02000012.1"/>
</dbReference>
<evidence type="ECO:0000313" key="5">
    <source>
        <dbReference type="Proteomes" id="UP000477070"/>
    </source>
</evidence>
<evidence type="ECO:0000313" key="3">
    <source>
        <dbReference type="EMBL" id="TLD93751.1"/>
    </source>
</evidence>
<name>A0A099BB26_9HELI</name>
<reference evidence="3" key="3">
    <citation type="submission" date="2018-04" db="EMBL/GenBank/DDBJ databases">
        <authorList>
            <person name="Sheh A."/>
            <person name="Shen Z."/>
            <person name="Mannion A.J."/>
            <person name="Fox J.G."/>
        </authorList>
    </citation>
    <scope>NUCLEOTIDE SEQUENCE</scope>
    <source>
        <strain evidence="3">MIT 97-6194</strain>
    </source>
</reference>
<sequence length="248" mass="26234">MLSIVKKIGLSVVLISALSVSANAFCYKNGCHTGEVGIGGIYSGFGGNNDANGSAYGGYIKASAQSVYYGRLALSAEVLAGGGMLNVSGASLNGIAQNSGYIAYELLPSIGFNVASKNAPLFVKAQIGADVIDNKGSLNRDLFYTGVELDGRVPLNSNFAIDYNLRYGWIFAGGYKFTSGGDNLFLTGYNHRIQASIGFDVRMTEDYAFYLKAIGRYYGLNKTEVANGNSYPAANSYSVMLELGVKGI</sequence>
<reference evidence="3 4" key="2">
    <citation type="journal article" date="2016" name="Infect. Immun.">
        <title>Helicobacter saguini, a Novel Helicobacter Isolated from Cotton-Top Tamarins with Ulcerative Colitis, Has Proinflammatory Properties and Induces Typhlocolitis and Dysplasia in Gnotobiotic IL-10-/- Mice.</title>
        <authorList>
            <person name="Shen Z."/>
            <person name="Mannion A."/>
            <person name="Whary M.T."/>
            <person name="Muthupalani S."/>
            <person name="Sheh A."/>
            <person name="Feng Y."/>
            <person name="Gong G."/>
            <person name="Vandamme P."/>
            <person name="Holcombe H.R."/>
            <person name="Paster B.J."/>
            <person name="Fox J.G."/>
        </authorList>
    </citation>
    <scope>NUCLEOTIDE SEQUENCE [LARGE SCALE GENOMIC DNA]</scope>
    <source>
        <strain evidence="3 4">MIT 97-6194</strain>
    </source>
</reference>
<keyword evidence="4" id="KW-1185">Reference proteome</keyword>
<dbReference type="EMBL" id="QBIU01000002">
    <property type="protein sequence ID" value="MWV70122.1"/>
    <property type="molecule type" value="Genomic_DNA"/>
</dbReference>